<dbReference type="AlphaFoldDB" id="A0A1X7A458"/>
<evidence type="ECO:0000313" key="2">
    <source>
        <dbReference type="Proteomes" id="UP000194012"/>
    </source>
</evidence>
<organism evidence="1 2">
    <name type="scientific">Roseovarius gaetbuli</name>
    <dbReference type="NCBI Taxonomy" id="1356575"/>
    <lineage>
        <taxon>Bacteria</taxon>
        <taxon>Pseudomonadati</taxon>
        <taxon>Pseudomonadota</taxon>
        <taxon>Alphaproteobacteria</taxon>
        <taxon>Rhodobacterales</taxon>
        <taxon>Roseobacteraceae</taxon>
        <taxon>Roseovarius</taxon>
    </lineage>
</organism>
<reference evidence="2" key="1">
    <citation type="submission" date="2017-03" db="EMBL/GenBank/DDBJ databases">
        <authorList>
            <person name="Rodrigo-Torres L."/>
            <person name="Arahal R.D."/>
            <person name="Lucena T."/>
        </authorList>
    </citation>
    <scope>NUCLEOTIDE SEQUENCE [LARGE SCALE GENOMIC DNA]</scope>
    <source>
        <strain evidence="2">CECT 8370</strain>
    </source>
</reference>
<evidence type="ECO:0000313" key="1">
    <source>
        <dbReference type="EMBL" id="SLN70180.1"/>
    </source>
</evidence>
<accession>A0A1X7A458</accession>
<dbReference type="EMBL" id="FWFJ01000044">
    <property type="protein sequence ID" value="SLN70180.1"/>
    <property type="molecule type" value="Genomic_DNA"/>
</dbReference>
<protein>
    <submittedName>
        <fullName evidence="1">Uncharacterized protein</fullName>
    </submittedName>
</protein>
<sequence>MHPGPASYDHTGRRFVFVPAAGDTGHYALDVERRDVALDVQTVSMLAKIAPDITPLQAWTQIEVLAKLLDTPAHLILRLGLRCDPRIEIGTPPSASHWISIGRIRDAADG</sequence>
<gene>
    <name evidence="1" type="ORF">ROG8370_03339</name>
</gene>
<name>A0A1X7A458_9RHOB</name>
<proteinExistence type="predicted"/>
<dbReference type="Proteomes" id="UP000194012">
    <property type="component" value="Unassembled WGS sequence"/>
</dbReference>
<keyword evidence="2" id="KW-1185">Reference proteome</keyword>